<dbReference type="FunFam" id="3.40.50.620:FF:000212">
    <property type="entry name" value="Leucine--tRNA ligase"/>
    <property type="match status" value="1"/>
</dbReference>
<evidence type="ECO:0000256" key="7">
    <source>
        <dbReference type="ARBA" id="ARBA00022917"/>
    </source>
</evidence>
<dbReference type="Pfam" id="PF13603">
    <property type="entry name" value="tRNA-synt_1_2"/>
    <property type="match status" value="1"/>
</dbReference>
<dbReference type="GO" id="GO:0006429">
    <property type="term" value="P:leucyl-tRNA aminoacylation"/>
    <property type="evidence" value="ECO:0007669"/>
    <property type="project" value="InterPro"/>
</dbReference>
<dbReference type="EC" id="6.1.1.4" evidence="2"/>
<dbReference type="EMBL" id="BAVR01000078">
    <property type="protein sequence ID" value="GAE90579.1"/>
    <property type="molecule type" value="Genomic_DNA"/>
</dbReference>
<reference evidence="11" key="1">
    <citation type="journal article" date="2014" name="Genome Announc.">
        <title>Draft Genome Sequence of Clostridium straminisolvens Strain JCM 21531T, Isolated from a Cellulose-Degrading Bacterial Community.</title>
        <authorList>
            <person name="Yuki M."/>
            <person name="Oshima K."/>
            <person name="Suda W."/>
            <person name="Sakamoto M."/>
            <person name="Kitamura K."/>
            <person name="Iida T."/>
            <person name="Hattori M."/>
            <person name="Ohkuma M."/>
        </authorList>
    </citation>
    <scope>NUCLEOTIDE SEQUENCE [LARGE SCALE GENOMIC DNA]</scope>
    <source>
        <strain evidence="11">JCM 21531</strain>
    </source>
</reference>
<proteinExistence type="inferred from homology"/>
<dbReference type="PANTHER" id="PTHR43740">
    <property type="entry name" value="LEUCYL-TRNA SYNTHETASE"/>
    <property type="match status" value="1"/>
</dbReference>
<dbReference type="STRING" id="1294263.JCM21531_4202"/>
<dbReference type="GO" id="GO:0004823">
    <property type="term" value="F:leucine-tRNA ligase activity"/>
    <property type="evidence" value="ECO:0007669"/>
    <property type="project" value="UniProtKB-EC"/>
</dbReference>
<keyword evidence="12" id="KW-1185">Reference proteome</keyword>
<evidence type="ECO:0000256" key="4">
    <source>
        <dbReference type="ARBA" id="ARBA00022598"/>
    </source>
</evidence>
<feature type="domain" description="Leucyl-tRNA synthetase editing" evidence="10">
    <location>
        <begin position="1"/>
        <end position="51"/>
    </location>
</feature>
<dbReference type="GO" id="GO:0002161">
    <property type="term" value="F:aminoacyl-tRNA deacylase activity"/>
    <property type="evidence" value="ECO:0007669"/>
    <property type="project" value="InterPro"/>
</dbReference>
<dbReference type="GO" id="GO:0005524">
    <property type="term" value="F:ATP binding"/>
    <property type="evidence" value="ECO:0007669"/>
    <property type="project" value="UniProtKB-KW"/>
</dbReference>
<dbReference type="AlphaFoldDB" id="W4VCU9"/>
<dbReference type="PANTHER" id="PTHR43740:SF2">
    <property type="entry name" value="LEUCINE--TRNA LIGASE, MITOCHONDRIAL"/>
    <property type="match status" value="1"/>
</dbReference>
<sequence length="239" mass="27126">MPVKVVIQPEGQELDPSKMTEAFVDIGYLVNSGEFNGVRSDEAIGKIIDYIEQKGYGERKVNFRLRDWLISRQRYWGAPIPIIYCDDCGAVPVPEEDLPVILPTDIKFSGVGESPLATSETFISAPCPKCGKTGKRELDTMDTFVCSSWYYLRYCDPCNDKAPFDKENIRYWLPVDQYIGGVEHAILHLLYSRFFMKVLYDLGYVDYDEPFTNLLTQGMVLKDGAKMSKSLGNVVSLKR</sequence>
<dbReference type="Gene3D" id="3.40.50.620">
    <property type="entry name" value="HUPs"/>
    <property type="match status" value="1"/>
</dbReference>
<accession>W4VCU9</accession>
<evidence type="ECO:0000313" key="11">
    <source>
        <dbReference type="EMBL" id="GAE90579.1"/>
    </source>
</evidence>
<evidence type="ECO:0000259" key="10">
    <source>
        <dbReference type="Pfam" id="PF13603"/>
    </source>
</evidence>
<name>W4VCU9_9FIRM</name>
<evidence type="ECO:0000256" key="1">
    <source>
        <dbReference type="ARBA" id="ARBA00005594"/>
    </source>
</evidence>
<keyword evidence="7" id="KW-0648">Protein biosynthesis</keyword>
<dbReference type="InterPro" id="IPR009008">
    <property type="entry name" value="Val/Leu/Ile-tRNA-synth_edit"/>
</dbReference>
<evidence type="ECO:0000256" key="3">
    <source>
        <dbReference type="ARBA" id="ARBA00022490"/>
    </source>
</evidence>
<dbReference type="InterPro" id="IPR002300">
    <property type="entry name" value="aa-tRNA-synth_Ia"/>
</dbReference>
<dbReference type="InterPro" id="IPR014729">
    <property type="entry name" value="Rossmann-like_a/b/a_fold"/>
</dbReference>
<evidence type="ECO:0000259" key="9">
    <source>
        <dbReference type="Pfam" id="PF00133"/>
    </source>
</evidence>
<comment type="caution">
    <text evidence="11">The sequence shown here is derived from an EMBL/GenBank/DDBJ whole genome shotgun (WGS) entry which is preliminary data.</text>
</comment>
<keyword evidence="6" id="KW-0067">ATP-binding</keyword>
<dbReference type="GO" id="GO:0005829">
    <property type="term" value="C:cytosol"/>
    <property type="evidence" value="ECO:0007669"/>
    <property type="project" value="TreeGrafter"/>
</dbReference>
<organism evidence="11 12">
    <name type="scientific">Acetivibrio straminisolvens JCM 21531</name>
    <dbReference type="NCBI Taxonomy" id="1294263"/>
    <lineage>
        <taxon>Bacteria</taxon>
        <taxon>Bacillati</taxon>
        <taxon>Bacillota</taxon>
        <taxon>Clostridia</taxon>
        <taxon>Eubacteriales</taxon>
        <taxon>Oscillospiraceae</taxon>
        <taxon>Acetivibrio</taxon>
    </lineage>
</organism>
<keyword evidence="5" id="KW-0547">Nucleotide-binding</keyword>
<comment type="similarity">
    <text evidence="1">Belongs to the class-I aminoacyl-tRNA synthetase family.</text>
</comment>
<evidence type="ECO:0000313" key="12">
    <source>
        <dbReference type="Proteomes" id="UP000019109"/>
    </source>
</evidence>
<evidence type="ECO:0000256" key="2">
    <source>
        <dbReference type="ARBA" id="ARBA00013164"/>
    </source>
</evidence>
<dbReference type="Pfam" id="PF00133">
    <property type="entry name" value="tRNA-synt_1"/>
    <property type="match status" value="1"/>
</dbReference>
<protein>
    <recommendedName>
        <fullName evidence="2">leucine--tRNA ligase</fullName>
        <ecNumber evidence="2">6.1.1.4</ecNumber>
    </recommendedName>
</protein>
<dbReference type="Proteomes" id="UP000019109">
    <property type="component" value="Unassembled WGS sequence"/>
</dbReference>
<keyword evidence="4" id="KW-0436">Ligase</keyword>
<dbReference type="SUPFAM" id="SSF50677">
    <property type="entry name" value="ValRS/IleRS/LeuRS editing domain"/>
    <property type="match status" value="1"/>
</dbReference>
<dbReference type="InterPro" id="IPR025709">
    <property type="entry name" value="Leu_tRNA-synth_edit"/>
</dbReference>
<keyword evidence="3" id="KW-0963">Cytoplasm</keyword>
<gene>
    <name evidence="11" type="ORF">JCM21531_4202</name>
</gene>
<evidence type="ECO:0000256" key="5">
    <source>
        <dbReference type="ARBA" id="ARBA00022741"/>
    </source>
</evidence>
<evidence type="ECO:0000256" key="8">
    <source>
        <dbReference type="ARBA" id="ARBA00023146"/>
    </source>
</evidence>
<feature type="domain" description="Aminoacyl-tRNA synthetase class Ia" evidence="9">
    <location>
        <begin position="65"/>
        <end position="236"/>
    </location>
</feature>
<keyword evidence="8 11" id="KW-0030">Aminoacyl-tRNA synthetase</keyword>
<dbReference type="InterPro" id="IPR002302">
    <property type="entry name" value="Leu-tRNA-ligase"/>
</dbReference>
<evidence type="ECO:0000256" key="6">
    <source>
        <dbReference type="ARBA" id="ARBA00022840"/>
    </source>
</evidence>
<dbReference type="SUPFAM" id="SSF52374">
    <property type="entry name" value="Nucleotidylyl transferase"/>
    <property type="match status" value="1"/>
</dbReference>